<reference evidence="7" key="1">
    <citation type="journal article" date="2019" name="Int. J. Syst. Evol. Microbiol.">
        <title>The Global Catalogue of Microorganisms (GCM) 10K type strain sequencing project: providing services to taxonomists for standard genome sequencing and annotation.</title>
        <authorList>
            <consortium name="The Broad Institute Genomics Platform"/>
            <consortium name="The Broad Institute Genome Sequencing Center for Infectious Disease"/>
            <person name="Wu L."/>
            <person name="Ma J."/>
        </authorList>
    </citation>
    <scope>NUCLEOTIDE SEQUENCE [LARGE SCALE GENOMIC DNA]</scope>
    <source>
        <strain evidence="7">CCM 7526</strain>
    </source>
</reference>
<dbReference type="Proteomes" id="UP001597183">
    <property type="component" value="Unassembled WGS sequence"/>
</dbReference>
<comment type="function">
    <text evidence="3">Required for maturation of 30S ribosomal subunits.</text>
</comment>
<feature type="domain" description="Ribosome maturation factor RimP N-terminal" evidence="5">
    <location>
        <begin position="47"/>
        <end position="123"/>
    </location>
</feature>
<protein>
    <recommendedName>
        <fullName evidence="3">Ribosome maturation factor RimP</fullName>
    </recommendedName>
</protein>
<dbReference type="InterPro" id="IPR028989">
    <property type="entry name" value="RimP_N"/>
</dbReference>
<dbReference type="NCBIfam" id="NF000930">
    <property type="entry name" value="PRK00092.2-2"/>
    <property type="match status" value="1"/>
</dbReference>
<dbReference type="SUPFAM" id="SSF75420">
    <property type="entry name" value="YhbC-like, N-terminal domain"/>
    <property type="match status" value="1"/>
</dbReference>
<evidence type="ECO:0000256" key="3">
    <source>
        <dbReference type="HAMAP-Rule" id="MF_01077"/>
    </source>
</evidence>
<sequence>MTQRGRAGARPGGRPGARRTRPEPETRNPTLPRVDLTAARARVREVVEPVITAAGYDLEDLSLSRAGRRHVVRVLIDTDGGISLDDVAVVSREISAALDAAEEAGGEVLAGEYQLEVGSPGVDRPLTQPRHWRRNTGRLVAVNGLTGRVISADETGVTLDVDGTIRELGFAELGAGKVQIEFKRMDEAEFDESDDEEDDDEGEGEE</sequence>
<dbReference type="CDD" id="cd01734">
    <property type="entry name" value="YlxS_C"/>
    <property type="match status" value="1"/>
</dbReference>
<keyword evidence="2 3" id="KW-0690">Ribosome biogenesis</keyword>
<comment type="similarity">
    <text evidence="3">Belongs to the RimP family.</text>
</comment>
<evidence type="ECO:0000256" key="2">
    <source>
        <dbReference type="ARBA" id="ARBA00022517"/>
    </source>
</evidence>
<comment type="subcellular location">
    <subcellularLocation>
        <location evidence="3">Cytoplasm</location>
    </subcellularLocation>
</comment>
<dbReference type="HAMAP" id="MF_01077">
    <property type="entry name" value="RimP"/>
    <property type="match status" value="1"/>
</dbReference>
<dbReference type="RefSeq" id="WP_317790580.1">
    <property type="nucleotide sequence ID" value="NZ_AP028461.1"/>
</dbReference>
<keyword evidence="1 3" id="KW-0963">Cytoplasm</keyword>
<gene>
    <name evidence="3 6" type="primary">rimP</name>
    <name evidence="6" type="ORF">ACFQ5G_27855</name>
</gene>
<evidence type="ECO:0000256" key="4">
    <source>
        <dbReference type="SAM" id="MobiDB-lite"/>
    </source>
</evidence>
<evidence type="ECO:0000313" key="7">
    <source>
        <dbReference type="Proteomes" id="UP001597183"/>
    </source>
</evidence>
<dbReference type="InterPro" id="IPR028998">
    <property type="entry name" value="RimP_C"/>
</dbReference>
<proteinExistence type="inferred from homology"/>
<feature type="region of interest" description="Disordered" evidence="4">
    <location>
        <begin position="1"/>
        <end position="31"/>
    </location>
</feature>
<name>A0ABW4AEH8_9ACTN</name>
<feature type="region of interest" description="Disordered" evidence="4">
    <location>
        <begin position="184"/>
        <end position="206"/>
    </location>
</feature>
<evidence type="ECO:0000259" key="5">
    <source>
        <dbReference type="Pfam" id="PF02576"/>
    </source>
</evidence>
<dbReference type="InterPro" id="IPR003728">
    <property type="entry name" value="Ribosome_maturation_RimP"/>
</dbReference>
<organism evidence="6 7">
    <name type="scientific">Actinoplanes sichuanensis</name>
    <dbReference type="NCBI Taxonomy" id="512349"/>
    <lineage>
        <taxon>Bacteria</taxon>
        <taxon>Bacillati</taxon>
        <taxon>Actinomycetota</taxon>
        <taxon>Actinomycetes</taxon>
        <taxon>Micromonosporales</taxon>
        <taxon>Micromonosporaceae</taxon>
        <taxon>Actinoplanes</taxon>
    </lineage>
</organism>
<feature type="compositionally biased region" description="Acidic residues" evidence="4">
    <location>
        <begin position="188"/>
        <end position="206"/>
    </location>
</feature>
<dbReference type="Pfam" id="PF02576">
    <property type="entry name" value="RimP_N"/>
    <property type="match status" value="1"/>
</dbReference>
<dbReference type="PANTHER" id="PTHR33867:SF1">
    <property type="entry name" value="RIBOSOME MATURATION FACTOR RIMP"/>
    <property type="match status" value="1"/>
</dbReference>
<dbReference type="PANTHER" id="PTHR33867">
    <property type="entry name" value="RIBOSOME MATURATION FACTOR RIMP"/>
    <property type="match status" value="1"/>
</dbReference>
<dbReference type="Gene3D" id="3.30.300.70">
    <property type="entry name" value="RimP-like superfamily, N-terminal"/>
    <property type="match status" value="1"/>
</dbReference>
<comment type="caution">
    <text evidence="6">The sequence shown here is derived from an EMBL/GenBank/DDBJ whole genome shotgun (WGS) entry which is preliminary data.</text>
</comment>
<keyword evidence="7" id="KW-1185">Reference proteome</keyword>
<evidence type="ECO:0000313" key="6">
    <source>
        <dbReference type="EMBL" id="MFD1369174.1"/>
    </source>
</evidence>
<dbReference type="EMBL" id="JBHTMK010000038">
    <property type="protein sequence ID" value="MFD1369174.1"/>
    <property type="molecule type" value="Genomic_DNA"/>
</dbReference>
<dbReference type="InterPro" id="IPR035956">
    <property type="entry name" value="RimP_N_sf"/>
</dbReference>
<evidence type="ECO:0000256" key="1">
    <source>
        <dbReference type="ARBA" id="ARBA00022490"/>
    </source>
</evidence>
<accession>A0ABW4AEH8</accession>